<dbReference type="GO" id="GO:0005886">
    <property type="term" value="C:plasma membrane"/>
    <property type="evidence" value="ECO:0007669"/>
    <property type="project" value="UniProtKB-SubCell"/>
</dbReference>
<dbReference type="EMBL" id="JQCA01000080">
    <property type="protein sequence ID" value="KRO03465.1"/>
    <property type="molecule type" value="Genomic_DNA"/>
</dbReference>
<keyword evidence="3" id="KW-1003">Cell membrane</keyword>
<evidence type="ECO:0000256" key="4">
    <source>
        <dbReference type="ARBA" id="ARBA00022692"/>
    </source>
</evidence>
<dbReference type="STRING" id="616990.IV54_GL000174"/>
<evidence type="ECO:0000313" key="9">
    <source>
        <dbReference type="EMBL" id="KRO03465.1"/>
    </source>
</evidence>
<organism evidence="9 10">
    <name type="scientific">Levilactobacillus paucivorans</name>
    <dbReference type="NCBI Taxonomy" id="616990"/>
    <lineage>
        <taxon>Bacteria</taxon>
        <taxon>Bacillati</taxon>
        <taxon>Bacillota</taxon>
        <taxon>Bacilli</taxon>
        <taxon>Lactobacillales</taxon>
        <taxon>Lactobacillaceae</taxon>
        <taxon>Levilactobacillus</taxon>
    </lineage>
</organism>
<gene>
    <name evidence="9" type="ORF">IV54_GL000174</name>
</gene>
<evidence type="ECO:0000256" key="1">
    <source>
        <dbReference type="ARBA" id="ARBA00004651"/>
    </source>
</evidence>
<feature type="transmembrane region" description="Helical" evidence="7">
    <location>
        <begin position="84"/>
        <end position="101"/>
    </location>
</feature>
<evidence type="ECO:0000313" key="10">
    <source>
        <dbReference type="Proteomes" id="UP000051906"/>
    </source>
</evidence>
<dbReference type="PANTHER" id="PTHR40074:SF2">
    <property type="entry name" value="O-ACETYLTRANSFERASE WECH"/>
    <property type="match status" value="1"/>
</dbReference>
<feature type="transmembrane region" description="Helical" evidence="7">
    <location>
        <begin position="161"/>
        <end position="178"/>
    </location>
</feature>
<dbReference type="Pfam" id="PF01757">
    <property type="entry name" value="Acyl_transf_3"/>
    <property type="match status" value="1"/>
</dbReference>
<dbReference type="PATRIC" id="fig|616990.3.peg.185"/>
<keyword evidence="6 7" id="KW-0472">Membrane</keyword>
<keyword evidence="10" id="KW-1185">Reference proteome</keyword>
<feature type="transmembrane region" description="Helical" evidence="7">
    <location>
        <begin position="42"/>
        <end position="63"/>
    </location>
</feature>
<comment type="subcellular location">
    <subcellularLocation>
        <location evidence="1">Cell membrane</location>
        <topology evidence="1">Multi-pass membrane protein</topology>
    </subcellularLocation>
</comment>
<dbReference type="RefSeq" id="WP_057878773.1">
    <property type="nucleotide sequence ID" value="NZ_JQCA01000080.1"/>
</dbReference>
<evidence type="ECO:0000256" key="2">
    <source>
        <dbReference type="ARBA" id="ARBA00007400"/>
    </source>
</evidence>
<sequence length="366" mass="41922">MNWQGDEVDAGDYLKVAACTAVMGQSVLSLALTVEPTLKAQAVMAGIYLAVKFTAPAFIWGILFTTSRTTNPAPSYGSYLKRQTPTLFLPTVIWTTLYLWLMPSLQQHRTAHNWGSLLWQGVGGNAAPHLWYNTMMLQFILLMPIFWWLRDRVNRPQVAKHWGWGIGGLYVLAMIGFTQRVYPTAHFVRWYLLDRFFLGFLLYAVLGVLCWRYWSVWQRWLSRFWGVLVLVACVAWVGQNWTLRQWGTAVDFGHTSYYLPATVVFDLSVIGLVLAFAGYQIRRRARSLGVIHGLAQLAYPSYLANVFWLQIIWRGGGATLTRAHLGLGILVCYGLTWIISFSFSALIAQSIDLIKWRRQPWTERNR</sequence>
<feature type="transmembrane region" description="Helical" evidence="7">
    <location>
        <begin position="291"/>
        <end position="313"/>
    </location>
</feature>
<accession>A0A0R2LPW9</accession>
<dbReference type="OrthoDB" id="569695at2"/>
<dbReference type="AlphaFoldDB" id="A0A0R2LPW9"/>
<feature type="transmembrane region" description="Helical" evidence="7">
    <location>
        <begin position="190"/>
        <end position="213"/>
    </location>
</feature>
<proteinExistence type="inferred from homology"/>
<keyword evidence="5 7" id="KW-1133">Transmembrane helix</keyword>
<feature type="transmembrane region" description="Helical" evidence="7">
    <location>
        <begin position="257"/>
        <end position="279"/>
    </location>
</feature>
<comment type="similarity">
    <text evidence="2">Belongs to the acyltransferase 3 family.</text>
</comment>
<feature type="transmembrane region" description="Helical" evidence="7">
    <location>
        <begin position="220"/>
        <end position="237"/>
    </location>
</feature>
<dbReference type="GO" id="GO:0016413">
    <property type="term" value="F:O-acetyltransferase activity"/>
    <property type="evidence" value="ECO:0007669"/>
    <property type="project" value="TreeGrafter"/>
</dbReference>
<dbReference type="PANTHER" id="PTHR40074">
    <property type="entry name" value="O-ACETYLTRANSFERASE WECH"/>
    <property type="match status" value="1"/>
</dbReference>
<protein>
    <submittedName>
        <fullName evidence="9">Integral membrane protein</fullName>
    </submittedName>
</protein>
<evidence type="ECO:0000256" key="6">
    <source>
        <dbReference type="ARBA" id="ARBA00023136"/>
    </source>
</evidence>
<evidence type="ECO:0000256" key="5">
    <source>
        <dbReference type="ARBA" id="ARBA00022989"/>
    </source>
</evidence>
<name>A0A0R2LPW9_9LACO</name>
<evidence type="ECO:0000256" key="3">
    <source>
        <dbReference type="ARBA" id="ARBA00022475"/>
    </source>
</evidence>
<dbReference type="Proteomes" id="UP000051906">
    <property type="component" value="Unassembled WGS sequence"/>
</dbReference>
<evidence type="ECO:0000259" key="8">
    <source>
        <dbReference type="Pfam" id="PF01757"/>
    </source>
</evidence>
<feature type="domain" description="Acyltransferase 3" evidence="8">
    <location>
        <begin position="12"/>
        <end position="340"/>
    </location>
</feature>
<feature type="transmembrane region" description="Helical" evidence="7">
    <location>
        <begin position="325"/>
        <end position="348"/>
    </location>
</feature>
<reference evidence="9 10" key="1">
    <citation type="journal article" date="2015" name="Genome Announc.">
        <title>Expanding the biotechnology potential of lactobacilli through comparative genomics of 213 strains and associated genera.</title>
        <authorList>
            <person name="Sun Z."/>
            <person name="Harris H.M."/>
            <person name="McCann A."/>
            <person name="Guo C."/>
            <person name="Argimon S."/>
            <person name="Zhang W."/>
            <person name="Yang X."/>
            <person name="Jeffery I.B."/>
            <person name="Cooney J.C."/>
            <person name="Kagawa T.F."/>
            <person name="Liu W."/>
            <person name="Song Y."/>
            <person name="Salvetti E."/>
            <person name="Wrobel A."/>
            <person name="Rasinkangas P."/>
            <person name="Parkhill J."/>
            <person name="Rea M.C."/>
            <person name="O'Sullivan O."/>
            <person name="Ritari J."/>
            <person name="Douillard F.P."/>
            <person name="Paul Ross R."/>
            <person name="Yang R."/>
            <person name="Briner A.E."/>
            <person name="Felis G.E."/>
            <person name="de Vos W.M."/>
            <person name="Barrangou R."/>
            <person name="Klaenhammer T.R."/>
            <person name="Caufield P.W."/>
            <person name="Cui Y."/>
            <person name="Zhang H."/>
            <person name="O'Toole P.W."/>
        </authorList>
    </citation>
    <scope>NUCLEOTIDE SEQUENCE [LARGE SCALE GENOMIC DNA]</scope>
    <source>
        <strain evidence="9 10">DSM 22467</strain>
    </source>
</reference>
<comment type="caution">
    <text evidence="9">The sequence shown here is derived from an EMBL/GenBank/DDBJ whole genome shotgun (WGS) entry which is preliminary data.</text>
</comment>
<dbReference type="GO" id="GO:0009246">
    <property type="term" value="P:enterobacterial common antigen biosynthetic process"/>
    <property type="evidence" value="ECO:0007669"/>
    <property type="project" value="TreeGrafter"/>
</dbReference>
<evidence type="ECO:0000256" key="7">
    <source>
        <dbReference type="SAM" id="Phobius"/>
    </source>
</evidence>
<keyword evidence="4 7" id="KW-0812">Transmembrane</keyword>
<feature type="transmembrane region" description="Helical" evidence="7">
    <location>
        <begin position="130"/>
        <end position="149"/>
    </location>
</feature>
<dbReference type="InterPro" id="IPR002656">
    <property type="entry name" value="Acyl_transf_3_dom"/>
</dbReference>